<dbReference type="RefSeq" id="WP_018979375.1">
    <property type="nucleotide sequence ID" value="NZ_BAQD01000043.1"/>
</dbReference>
<gene>
    <name evidence="1" type="ORF">AA15669_1559</name>
</gene>
<evidence type="ECO:0008006" key="3">
    <source>
        <dbReference type="Google" id="ProtNLM"/>
    </source>
</evidence>
<reference evidence="1" key="1">
    <citation type="submission" date="2013-04" db="EMBL/GenBank/DDBJ databases">
        <title>The genome sequencing project of 58 acetic acid bacteria.</title>
        <authorList>
            <person name="Okamoto-Kainuma A."/>
            <person name="Ishikawa M."/>
            <person name="Umino S."/>
            <person name="Koizumi Y."/>
            <person name="Shiwa Y."/>
            <person name="Yoshikawa H."/>
            <person name="Matsutani M."/>
            <person name="Matsushita K."/>
        </authorList>
    </citation>
    <scope>NUCLEOTIDE SEQUENCE</scope>
    <source>
        <strain evidence="1">DSM 15669</strain>
    </source>
</reference>
<comment type="caution">
    <text evidence="1">The sequence shown here is derived from an EMBL/GenBank/DDBJ whole genome shotgun (WGS) entry which is preliminary data.</text>
</comment>
<organism evidence="1 2">
    <name type="scientific">Saccharibacter floricola DSM 15669</name>
    <dbReference type="NCBI Taxonomy" id="1123227"/>
    <lineage>
        <taxon>Bacteria</taxon>
        <taxon>Pseudomonadati</taxon>
        <taxon>Pseudomonadota</taxon>
        <taxon>Alphaproteobacteria</taxon>
        <taxon>Acetobacterales</taxon>
        <taxon>Acetobacteraceae</taxon>
        <taxon>Saccharibacter</taxon>
    </lineage>
</organism>
<keyword evidence="2" id="KW-1185">Reference proteome</keyword>
<dbReference type="PROSITE" id="PS51257">
    <property type="entry name" value="PROKAR_LIPOPROTEIN"/>
    <property type="match status" value="1"/>
</dbReference>
<dbReference type="Proteomes" id="UP001062901">
    <property type="component" value="Unassembled WGS sequence"/>
</dbReference>
<dbReference type="EMBL" id="BAQD01000043">
    <property type="protein sequence ID" value="GBQ07842.1"/>
    <property type="molecule type" value="Genomic_DNA"/>
</dbReference>
<evidence type="ECO:0000313" key="1">
    <source>
        <dbReference type="EMBL" id="GBQ07842.1"/>
    </source>
</evidence>
<name>A0ABQ0P0C6_9PROT</name>
<evidence type="ECO:0000313" key="2">
    <source>
        <dbReference type="Proteomes" id="UP001062901"/>
    </source>
</evidence>
<protein>
    <recommendedName>
        <fullName evidence="3">Lipoprotein</fullName>
    </recommendedName>
</protein>
<sequence length="71" mass="8239">MKLVVLCVALLSLVGCTPTRYKPLCPPLVHYTTQEQKQAADELRTHPDLHELPVMMRDYGNERREMRTSTR</sequence>
<proteinExistence type="predicted"/>
<accession>A0ABQ0P0C6</accession>